<evidence type="ECO:0000313" key="2">
    <source>
        <dbReference type="EMBL" id="KEO46210.1"/>
    </source>
</evidence>
<sequence>MKFLKRHAYALLFTLFLMGANVYSLLKVFVIPSAVSTVSANTTSSSTASSTASTSTGKVTKTDTTYKDDNMDIKITTGKTSDTTYYVADIKLSSADYLKTALAQNTYGTNITETTSSIAQQNNAIFAINGDYYGANQSGYVIKNGQVYRDTDRNSDYEDLAVYSDGSFKTFKESDTTAQKLVDSGVVNTFAFGPTLVENGKVAVSENEEVGQAMADNPRTAIGVIEESDGSVHYIVIVSDGRTSESSGLTLYEMAELMKSYGVTTAYNLDGGGSSTMYFNGQVINKPTTNGNKISERAVSDIVYIGY</sequence>
<dbReference type="InterPro" id="IPR018711">
    <property type="entry name" value="NAGPA"/>
</dbReference>
<dbReference type="Pfam" id="PF09992">
    <property type="entry name" value="NAGPA"/>
    <property type="match status" value="1"/>
</dbReference>
<dbReference type="Proteomes" id="UP000027855">
    <property type="component" value="Unassembled WGS sequence"/>
</dbReference>
<dbReference type="EMBL" id="JJMT01000006">
    <property type="protein sequence ID" value="KEO46210.1"/>
    <property type="molecule type" value="Genomic_DNA"/>
</dbReference>
<gene>
    <name evidence="2" type="ORF">DL07_09910</name>
</gene>
<dbReference type="RefSeq" id="WP_037601015.1">
    <property type="nucleotide sequence ID" value="NZ_CP020451.2"/>
</dbReference>
<organism evidence="2 3">
    <name type="scientific">Streptococcus salivarius</name>
    <dbReference type="NCBI Taxonomy" id="1304"/>
    <lineage>
        <taxon>Bacteria</taxon>
        <taxon>Bacillati</taxon>
        <taxon>Bacillota</taxon>
        <taxon>Bacilli</taxon>
        <taxon>Lactobacillales</taxon>
        <taxon>Streptococcaceae</taxon>
        <taxon>Streptococcus</taxon>
    </lineage>
</organism>
<dbReference type="AlphaFoldDB" id="A0A074ITJ2"/>
<dbReference type="PANTHER" id="PTHR40446">
    <property type="entry name" value="N-ACETYLGLUCOSAMINE-1-PHOSPHODIESTER ALPHA-N-ACETYLGLUCOSAMINIDASE"/>
    <property type="match status" value="1"/>
</dbReference>
<proteinExistence type="predicted"/>
<reference evidence="2 3" key="1">
    <citation type="submission" date="2014-04" db="EMBL/GenBank/DDBJ databases">
        <title>Variable characteristics of bacteriocin-producing Streptococcus salivarius strains isolated from Malaysian subjects.</title>
        <authorList>
            <person name="Philip K."/>
            <person name="Barbour A."/>
        </authorList>
    </citation>
    <scope>NUCLEOTIDE SEQUENCE [LARGE SCALE GENOMIC DNA]</scope>
    <source>
        <strain evidence="2 3">NU10</strain>
    </source>
</reference>
<accession>A0A074ITJ2</accession>
<evidence type="ECO:0000256" key="1">
    <source>
        <dbReference type="SAM" id="MobiDB-lite"/>
    </source>
</evidence>
<evidence type="ECO:0000313" key="3">
    <source>
        <dbReference type="Proteomes" id="UP000027855"/>
    </source>
</evidence>
<feature type="compositionally biased region" description="Low complexity" evidence="1">
    <location>
        <begin position="41"/>
        <end position="59"/>
    </location>
</feature>
<dbReference type="PANTHER" id="PTHR40446:SF2">
    <property type="entry name" value="N-ACETYLGLUCOSAMINE-1-PHOSPHODIESTER ALPHA-N-ACETYLGLUCOSAMINIDASE"/>
    <property type="match status" value="1"/>
</dbReference>
<feature type="region of interest" description="Disordered" evidence="1">
    <location>
        <begin position="41"/>
        <end position="60"/>
    </location>
</feature>
<protein>
    <submittedName>
        <fullName evidence="2">Exopolysaccharide biosynthesis protein</fullName>
    </submittedName>
</protein>
<name>A0A074ITJ2_STRSL</name>
<comment type="caution">
    <text evidence="2">The sequence shown here is derived from an EMBL/GenBank/DDBJ whole genome shotgun (WGS) entry which is preliminary data.</text>
</comment>